<dbReference type="HAMAP" id="MF_00141">
    <property type="entry name" value="EF_P"/>
    <property type="match status" value="1"/>
</dbReference>
<dbReference type="Pfam" id="PF08207">
    <property type="entry name" value="EFP_N"/>
    <property type="match status" value="1"/>
</dbReference>
<dbReference type="FunFam" id="2.40.50.140:FF:000004">
    <property type="entry name" value="Elongation factor P"/>
    <property type="match status" value="1"/>
</dbReference>
<dbReference type="InterPro" id="IPR015365">
    <property type="entry name" value="Elong-fact-P_C"/>
</dbReference>
<evidence type="ECO:0000256" key="6">
    <source>
        <dbReference type="ARBA" id="ARBA00022917"/>
    </source>
</evidence>
<keyword evidence="4 7" id="KW-0963">Cytoplasm</keyword>
<name>A0A139SKN5_9BACT</name>
<gene>
    <name evidence="7" type="primary">efp</name>
    <name evidence="12" type="ORF">AXK11_06820</name>
</gene>
<comment type="subcellular location">
    <subcellularLocation>
        <location evidence="1 7">Cytoplasm</location>
    </subcellularLocation>
</comment>
<evidence type="ECO:0000256" key="7">
    <source>
        <dbReference type="HAMAP-Rule" id="MF_00141"/>
    </source>
</evidence>
<feature type="domain" description="Translation elongation factor P/YeiP central" evidence="11">
    <location>
        <begin position="67"/>
        <end position="121"/>
    </location>
</feature>
<dbReference type="FunFam" id="2.40.50.140:FF:000009">
    <property type="entry name" value="Elongation factor P"/>
    <property type="match status" value="1"/>
</dbReference>
<protein>
    <recommendedName>
        <fullName evidence="7 8">Elongation factor P</fullName>
        <shortName evidence="7">EF-P</shortName>
    </recommendedName>
</protein>
<dbReference type="PANTHER" id="PTHR30053:SF14">
    <property type="entry name" value="TRANSLATION ELONGATION FACTOR KOW-LIKE DOMAIN-CONTAINING PROTEIN"/>
    <property type="match status" value="1"/>
</dbReference>
<dbReference type="SUPFAM" id="SSF50249">
    <property type="entry name" value="Nucleic acid-binding proteins"/>
    <property type="match status" value="2"/>
</dbReference>
<comment type="pathway">
    <text evidence="2 7">Protein biosynthesis; polypeptide chain elongation.</text>
</comment>
<evidence type="ECO:0000313" key="13">
    <source>
        <dbReference type="Proteomes" id="UP000070058"/>
    </source>
</evidence>
<dbReference type="NCBIfam" id="TIGR00038">
    <property type="entry name" value="efp"/>
    <property type="match status" value="1"/>
</dbReference>
<dbReference type="CDD" id="cd04470">
    <property type="entry name" value="S1_EF-P_repeat_1"/>
    <property type="match status" value="1"/>
</dbReference>
<dbReference type="Gene3D" id="2.30.30.30">
    <property type="match status" value="1"/>
</dbReference>
<evidence type="ECO:0000256" key="4">
    <source>
        <dbReference type="ARBA" id="ARBA00022490"/>
    </source>
</evidence>
<dbReference type="GO" id="GO:0005829">
    <property type="term" value="C:cytosol"/>
    <property type="evidence" value="ECO:0007669"/>
    <property type="project" value="UniProtKB-ARBA"/>
</dbReference>
<dbReference type="PROSITE" id="PS01275">
    <property type="entry name" value="EFP"/>
    <property type="match status" value="1"/>
</dbReference>
<dbReference type="Pfam" id="PF01132">
    <property type="entry name" value="EFP"/>
    <property type="match status" value="1"/>
</dbReference>
<keyword evidence="6 7" id="KW-0648">Protein biosynthesis</keyword>
<dbReference type="FunFam" id="2.30.30.30:FF:000003">
    <property type="entry name" value="Elongation factor P"/>
    <property type="match status" value="1"/>
</dbReference>
<dbReference type="PANTHER" id="PTHR30053">
    <property type="entry name" value="ELONGATION FACTOR P"/>
    <property type="match status" value="1"/>
</dbReference>
<dbReference type="SUPFAM" id="SSF50104">
    <property type="entry name" value="Translation proteins SH3-like domain"/>
    <property type="match status" value="1"/>
</dbReference>
<dbReference type="PIRSF" id="PIRSF005901">
    <property type="entry name" value="EF-P"/>
    <property type="match status" value="1"/>
</dbReference>
<keyword evidence="13" id="KW-1185">Reference proteome</keyword>
<evidence type="ECO:0000256" key="9">
    <source>
        <dbReference type="RuleBase" id="RU004389"/>
    </source>
</evidence>
<accession>A0A139SKN5</accession>
<evidence type="ECO:0000256" key="3">
    <source>
        <dbReference type="ARBA" id="ARBA00009479"/>
    </source>
</evidence>
<evidence type="ECO:0000256" key="5">
    <source>
        <dbReference type="ARBA" id="ARBA00022768"/>
    </source>
</evidence>
<dbReference type="SMART" id="SM01185">
    <property type="entry name" value="EFP"/>
    <property type="match status" value="1"/>
</dbReference>
<comment type="similarity">
    <text evidence="3 7 9">Belongs to the elongation factor P family.</text>
</comment>
<feature type="domain" description="Elongation factor P C-terminal" evidence="10">
    <location>
        <begin position="129"/>
        <end position="184"/>
    </location>
</feature>
<dbReference type="RefSeq" id="WP_068630572.1">
    <property type="nucleotide sequence ID" value="NZ_LSZQ01000052.1"/>
</dbReference>
<keyword evidence="5 7" id="KW-0251">Elongation factor</keyword>
<comment type="caution">
    <text evidence="12">The sequence shown here is derived from an EMBL/GenBank/DDBJ whole genome shotgun (WGS) entry which is preliminary data.</text>
</comment>
<sequence>MPAANDIRKGQVIKFHGEPHLVMETQHRTPGNLRAFVQVKMRNLRYGKALDQRFTSTEPVEVLTTDRRTLEFSYADRGTYAFMDPETYDQIELSEQTIGDLKNYLAPGGRVDVLFVDGVPLNVDLPSSVELKVTESADGIKGDTASNVQKPATLETGLIVQVPLFIKEGETIKVSTIDGSYMGRA</sequence>
<dbReference type="AlphaFoldDB" id="A0A139SKN5"/>
<dbReference type="GO" id="GO:0003746">
    <property type="term" value="F:translation elongation factor activity"/>
    <property type="evidence" value="ECO:0007669"/>
    <property type="project" value="UniProtKB-UniRule"/>
</dbReference>
<dbReference type="InterPro" id="IPR012340">
    <property type="entry name" value="NA-bd_OB-fold"/>
</dbReference>
<dbReference type="InterPro" id="IPR008991">
    <property type="entry name" value="Translation_prot_SH3-like_sf"/>
</dbReference>
<evidence type="ECO:0000259" key="10">
    <source>
        <dbReference type="SMART" id="SM00841"/>
    </source>
</evidence>
<evidence type="ECO:0000259" key="11">
    <source>
        <dbReference type="SMART" id="SM01185"/>
    </source>
</evidence>
<dbReference type="UniPathway" id="UPA00345"/>
<dbReference type="GO" id="GO:0043043">
    <property type="term" value="P:peptide biosynthetic process"/>
    <property type="evidence" value="ECO:0007669"/>
    <property type="project" value="InterPro"/>
</dbReference>
<dbReference type="InterPro" id="IPR014722">
    <property type="entry name" value="Rib_uL2_dom2"/>
</dbReference>
<evidence type="ECO:0000256" key="1">
    <source>
        <dbReference type="ARBA" id="ARBA00004496"/>
    </source>
</evidence>
<dbReference type="InterPro" id="IPR011768">
    <property type="entry name" value="Transl_elongation_fac_P"/>
</dbReference>
<comment type="function">
    <text evidence="7">Involved in peptide bond synthesis. Stimulates efficient translation and peptide-bond synthesis on native or reconstituted 70S ribosomes in vitro. Probably functions indirectly by altering the affinity of the ribosome for aminoacyl-tRNA, thus increasing their reactivity as acceptors for peptidyl transferase.</text>
</comment>
<dbReference type="InterPro" id="IPR001059">
    <property type="entry name" value="Transl_elong_P/YeiP_cen"/>
</dbReference>
<dbReference type="Proteomes" id="UP000070058">
    <property type="component" value="Unassembled WGS sequence"/>
</dbReference>
<dbReference type="CDD" id="cd05794">
    <property type="entry name" value="S1_EF-P_repeat_2"/>
    <property type="match status" value="1"/>
</dbReference>
<dbReference type="InterPro" id="IPR020599">
    <property type="entry name" value="Transl_elong_fac_P/YeiP"/>
</dbReference>
<evidence type="ECO:0000256" key="8">
    <source>
        <dbReference type="NCBIfam" id="TIGR00038"/>
    </source>
</evidence>
<dbReference type="SMART" id="SM00841">
    <property type="entry name" value="Elong-fact-P_C"/>
    <property type="match status" value="1"/>
</dbReference>
<dbReference type="STRING" id="1548207.AXK11_06820"/>
<dbReference type="EMBL" id="LSZQ01000052">
    <property type="protein sequence ID" value="KXU35067.1"/>
    <property type="molecule type" value="Genomic_DNA"/>
</dbReference>
<dbReference type="OrthoDB" id="9801844at2"/>
<organism evidence="12 13">
    <name type="scientific">Cephaloticoccus primus</name>
    <dbReference type="NCBI Taxonomy" id="1548207"/>
    <lineage>
        <taxon>Bacteria</taxon>
        <taxon>Pseudomonadati</taxon>
        <taxon>Verrucomicrobiota</taxon>
        <taxon>Opitutia</taxon>
        <taxon>Opitutales</taxon>
        <taxon>Opitutaceae</taxon>
        <taxon>Cephaloticoccus</taxon>
    </lineage>
</organism>
<reference evidence="13" key="1">
    <citation type="submission" date="2016-02" db="EMBL/GenBank/DDBJ databases">
        <authorList>
            <person name="Sanders J.G."/>
            <person name="Lin J.Y."/>
            <person name="Wertz J.T."/>
            <person name="Russell J.A."/>
            <person name="Moreau C.S."/>
            <person name="Powell S."/>
        </authorList>
    </citation>
    <scope>NUCLEOTIDE SEQUENCE [LARGE SCALE GENOMIC DNA]</scope>
    <source>
        <strain evidence="13">CAG34</strain>
    </source>
</reference>
<proteinExistence type="inferred from homology"/>
<dbReference type="InterPro" id="IPR013852">
    <property type="entry name" value="Transl_elong_P/YeiP_CS"/>
</dbReference>
<evidence type="ECO:0000256" key="2">
    <source>
        <dbReference type="ARBA" id="ARBA00004815"/>
    </source>
</evidence>
<evidence type="ECO:0000313" key="12">
    <source>
        <dbReference type="EMBL" id="KXU35067.1"/>
    </source>
</evidence>
<dbReference type="NCBIfam" id="NF001810">
    <property type="entry name" value="PRK00529.1"/>
    <property type="match status" value="1"/>
</dbReference>
<dbReference type="Gene3D" id="2.40.50.140">
    <property type="entry name" value="Nucleic acid-binding proteins"/>
    <property type="match status" value="2"/>
</dbReference>
<dbReference type="Pfam" id="PF09285">
    <property type="entry name" value="Elong-fact-P_C"/>
    <property type="match status" value="1"/>
</dbReference>
<dbReference type="InterPro" id="IPR013185">
    <property type="entry name" value="Transl_elong_KOW-like"/>
</dbReference>